<evidence type="ECO:0000259" key="5">
    <source>
        <dbReference type="PROSITE" id="PS50930"/>
    </source>
</evidence>
<dbReference type="SMART" id="SM00850">
    <property type="entry name" value="LytTR"/>
    <property type="match status" value="1"/>
</dbReference>
<organism evidence="6 7">
    <name type="scientific">Anaerosacchariphilus polymeriproducens</name>
    <dbReference type="NCBI Taxonomy" id="1812858"/>
    <lineage>
        <taxon>Bacteria</taxon>
        <taxon>Bacillati</taxon>
        <taxon>Bacillota</taxon>
        <taxon>Clostridia</taxon>
        <taxon>Lachnospirales</taxon>
        <taxon>Lachnospiraceae</taxon>
        <taxon>Anaerosacchariphilus</taxon>
    </lineage>
</organism>
<dbReference type="InterPro" id="IPR001789">
    <property type="entry name" value="Sig_transdc_resp-reg_receiver"/>
</dbReference>
<feature type="domain" description="HTH LytTR-type" evidence="5">
    <location>
        <begin position="132"/>
        <end position="235"/>
    </location>
</feature>
<dbReference type="SMART" id="SM00448">
    <property type="entry name" value="REC"/>
    <property type="match status" value="1"/>
</dbReference>
<sequence length="244" mass="29652">MIQIGICDDDMKSASKIETLLQNIGKKKLIDMNIEVYADGATFLESLERKMRYDIIYLDIKMKLLDGVDTAKGIREIDQEAIIIYVSNYENYFMELFEVEPFRFIKKPIDEEKFYRYFMKAYEKVLKKDNFFEYKFNKMVFKVPLKEIMYFESSGRLIKIIRKDFNQIEKFYGRLNEIEKFLKDCKYFFLRIHQSYLVNFEYVQKMNYTKVCISNGKELFISESRQKRIREEYSQILGEKYIDR</sequence>
<evidence type="ECO:0000313" key="7">
    <source>
        <dbReference type="Proteomes" id="UP000255036"/>
    </source>
</evidence>
<dbReference type="PROSITE" id="PS50110">
    <property type="entry name" value="RESPONSE_REGULATORY"/>
    <property type="match status" value="1"/>
</dbReference>
<dbReference type="InterPro" id="IPR046947">
    <property type="entry name" value="LytR-like"/>
</dbReference>
<evidence type="ECO:0000313" key="6">
    <source>
        <dbReference type="EMBL" id="RDU22827.1"/>
    </source>
</evidence>
<dbReference type="Gene3D" id="2.40.50.1020">
    <property type="entry name" value="LytTr DNA-binding domain"/>
    <property type="match status" value="1"/>
</dbReference>
<dbReference type="Pfam" id="PF00072">
    <property type="entry name" value="Response_reg"/>
    <property type="match status" value="1"/>
</dbReference>
<evidence type="ECO:0000256" key="1">
    <source>
        <dbReference type="ARBA" id="ARBA00018672"/>
    </source>
</evidence>
<dbReference type="GO" id="GO:0003677">
    <property type="term" value="F:DNA binding"/>
    <property type="evidence" value="ECO:0007669"/>
    <property type="project" value="UniProtKB-KW"/>
</dbReference>
<dbReference type="SUPFAM" id="SSF52172">
    <property type="entry name" value="CheY-like"/>
    <property type="match status" value="1"/>
</dbReference>
<dbReference type="AlphaFoldDB" id="A0A371ATC5"/>
<evidence type="ECO:0000256" key="3">
    <source>
        <dbReference type="PROSITE-ProRule" id="PRU00169"/>
    </source>
</evidence>
<comment type="function">
    <text evidence="2">May play the central regulatory role in sporulation. It may be an element of the effector pathway responsible for the activation of sporulation genes in response to nutritional stress. Spo0A may act in concert with spo0H (a sigma factor) to control the expression of some genes that are critical to the sporulation process.</text>
</comment>
<gene>
    <name evidence="6" type="ORF">DWV06_12840</name>
</gene>
<protein>
    <recommendedName>
        <fullName evidence="1">Stage 0 sporulation protein A homolog</fullName>
    </recommendedName>
</protein>
<proteinExistence type="predicted"/>
<feature type="domain" description="Response regulatory" evidence="4">
    <location>
        <begin position="3"/>
        <end position="122"/>
    </location>
</feature>
<feature type="modified residue" description="4-aspartylphosphate" evidence="3">
    <location>
        <position position="59"/>
    </location>
</feature>
<dbReference type="Pfam" id="PF04397">
    <property type="entry name" value="LytTR"/>
    <property type="match status" value="1"/>
</dbReference>
<dbReference type="PROSITE" id="PS50930">
    <property type="entry name" value="HTH_LYTTR"/>
    <property type="match status" value="1"/>
</dbReference>
<keyword evidence="6" id="KW-0238">DNA-binding</keyword>
<name>A0A371ATC5_9FIRM</name>
<evidence type="ECO:0000256" key="2">
    <source>
        <dbReference type="ARBA" id="ARBA00024867"/>
    </source>
</evidence>
<dbReference type="InterPro" id="IPR007492">
    <property type="entry name" value="LytTR_DNA-bd_dom"/>
</dbReference>
<dbReference type="Gene3D" id="3.40.50.2300">
    <property type="match status" value="1"/>
</dbReference>
<comment type="caution">
    <text evidence="6">The sequence shown here is derived from an EMBL/GenBank/DDBJ whole genome shotgun (WGS) entry which is preliminary data.</text>
</comment>
<evidence type="ECO:0000259" key="4">
    <source>
        <dbReference type="PROSITE" id="PS50110"/>
    </source>
</evidence>
<dbReference type="Proteomes" id="UP000255036">
    <property type="component" value="Unassembled WGS sequence"/>
</dbReference>
<reference evidence="6 7" key="1">
    <citation type="submission" date="2018-07" db="EMBL/GenBank/DDBJ databases">
        <title>Anaerosacharophilus polymeroproducens gen. nov. sp. nov., an anaerobic bacterium isolated from salt field.</title>
        <authorList>
            <person name="Kim W."/>
            <person name="Yang S.-H."/>
            <person name="Oh J."/>
            <person name="Lee J.-H."/>
            <person name="Kwon K.K."/>
        </authorList>
    </citation>
    <scope>NUCLEOTIDE SEQUENCE [LARGE SCALE GENOMIC DNA]</scope>
    <source>
        <strain evidence="6 7">MCWD5</strain>
    </source>
</reference>
<keyword evidence="7" id="KW-1185">Reference proteome</keyword>
<keyword evidence="3" id="KW-0597">Phosphoprotein</keyword>
<dbReference type="PANTHER" id="PTHR37299:SF1">
    <property type="entry name" value="STAGE 0 SPORULATION PROTEIN A HOMOLOG"/>
    <property type="match status" value="1"/>
</dbReference>
<dbReference type="EMBL" id="QRCT01000045">
    <property type="protein sequence ID" value="RDU22827.1"/>
    <property type="molecule type" value="Genomic_DNA"/>
</dbReference>
<dbReference type="PANTHER" id="PTHR37299">
    <property type="entry name" value="TRANSCRIPTIONAL REGULATOR-RELATED"/>
    <property type="match status" value="1"/>
</dbReference>
<accession>A0A371ATC5</accession>
<dbReference type="GO" id="GO:0000156">
    <property type="term" value="F:phosphorelay response regulator activity"/>
    <property type="evidence" value="ECO:0007669"/>
    <property type="project" value="InterPro"/>
</dbReference>
<dbReference type="OrthoDB" id="9802383at2"/>
<dbReference type="InterPro" id="IPR011006">
    <property type="entry name" value="CheY-like_superfamily"/>
</dbReference>
<dbReference type="RefSeq" id="WP_115482589.1">
    <property type="nucleotide sequence ID" value="NZ_QRCT01000045.1"/>
</dbReference>